<dbReference type="AlphaFoldDB" id="A0A9W8LEW4"/>
<reference evidence="3" key="1">
    <citation type="submission" date="2022-07" db="EMBL/GenBank/DDBJ databases">
        <title>Phylogenomic reconstructions and comparative analyses of Kickxellomycotina fungi.</title>
        <authorList>
            <person name="Reynolds N.K."/>
            <person name="Stajich J.E."/>
            <person name="Barry K."/>
            <person name="Grigoriev I.V."/>
            <person name="Crous P."/>
            <person name="Smith M.E."/>
        </authorList>
    </citation>
    <scope>NUCLEOTIDE SEQUENCE</scope>
    <source>
        <strain evidence="3">NBRC 105414</strain>
    </source>
</reference>
<accession>A0A9W8LEW4</accession>
<keyword evidence="1" id="KW-0175">Coiled coil</keyword>
<dbReference type="EMBL" id="JANBUL010000374">
    <property type="protein sequence ID" value="KAJ2776311.1"/>
    <property type="molecule type" value="Genomic_DNA"/>
</dbReference>
<evidence type="ECO:0000313" key="3">
    <source>
        <dbReference type="EMBL" id="KAJ2776311.1"/>
    </source>
</evidence>
<feature type="region of interest" description="Disordered" evidence="2">
    <location>
        <begin position="116"/>
        <end position="182"/>
    </location>
</feature>
<evidence type="ECO:0000256" key="1">
    <source>
        <dbReference type="SAM" id="Coils"/>
    </source>
</evidence>
<sequence>MGDQVGKLRITQVSQQQAEYEAKLAAFRAVRGERDPLAAELAHLRFKASALSKELAATNRQAQRVEASIADVDKRSAEAAQALLEGTPEEQGSEAREYLLERELAAEKSKAAGLQKQLAQAASAPKPQAQSPGTKMTYAQAAGAAKGKGSSAPTTRGPAPQGPKQGQRPAQQQGQRQGWKSMPAAQFPTRAEAASANARCPLPSWDKDNPKALLLTVTGLEGAAQSGNRFRRATRAELHFGTTLAKQPLGPNAIRLLVRRECWGTAIEACRRLGWTPHPGLEPWAPAPGEETSPEEARTRALEAWDPTRDSERQERRAFATWLHAHAPPTATPAPQPTPQPTLGDLPNWDKRVRKGNVEEPVLLEPDEETGELVRAAENHEELSSSDEEEQPQRKRGKARLQDPEEDSPTKGRSFLRSLLLPALS</sequence>
<evidence type="ECO:0000313" key="4">
    <source>
        <dbReference type="Proteomes" id="UP001140217"/>
    </source>
</evidence>
<protein>
    <submittedName>
        <fullName evidence="3">Uncharacterized protein</fullName>
    </submittedName>
</protein>
<feature type="compositionally biased region" description="Low complexity" evidence="2">
    <location>
        <begin position="116"/>
        <end position="133"/>
    </location>
</feature>
<feature type="region of interest" description="Disordered" evidence="2">
    <location>
        <begin position="80"/>
        <end position="99"/>
    </location>
</feature>
<organism evidence="3 4">
    <name type="scientific">Coemansia javaensis</name>
    <dbReference type="NCBI Taxonomy" id="2761396"/>
    <lineage>
        <taxon>Eukaryota</taxon>
        <taxon>Fungi</taxon>
        <taxon>Fungi incertae sedis</taxon>
        <taxon>Zoopagomycota</taxon>
        <taxon>Kickxellomycotina</taxon>
        <taxon>Kickxellomycetes</taxon>
        <taxon>Kickxellales</taxon>
        <taxon>Kickxellaceae</taxon>
        <taxon>Coemansia</taxon>
    </lineage>
</organism>
<name>A0A9W8LEW4_9FUNG</name>
<feature type="compositionally biased region" description="Low complexity" evidence="2">
    <location>
        <begin position="141"/>
        <end position="178"/>
    </location>
</feature>
<proteinExistence type="predicted"/>
<keyword evidence="4" id="KW-1185">Reference proteome</keyword>
<comment type="caution">
    <text evidence="3">The sequence shown here is derived from an EMBL/GenBank/DDBJ whole genome shotgun (WGS) entry which is preliminary data.</text>
</comment>
<dbReference type="Proteomes" id="UP001140217">
    <property type="component" value="Unassembled WGS sequence"/>
</dbReference>
<feature type="region of interest" description="Disordered" evidence="2">
    <location>
        <begin position="327"/>
        <end position="425"/>
    </location>
</feature>
<feature type="coiled-coil region" evidence="1">
    <location>
        <begin position="48"/>
        <end position="75"/>
    </location>
</feature>
<feature type="compositionally biased region" description="Pro residues" evidence="2">
    <location>
        <begin position="330"/>
        <end position="340"/>
    </location>
</feature>
<evidence type="ECO:0000256" key="2">
    <source>
        <dbReference type="SAM" id="MobiDB-lite"/>
    </source>
</evidence>
<gene>
    <name evidence="3" type="ORF">H4R18_005735</name>
</gene>